<feature type="compositionally biased region" description="Low complexity" evidence="1">
    <location>
        <begin position="1"/>
        <end position="20"/>
    </location>
</feature>
<dbReference type="EMBL" id="LK032146">
    <property type="protein sequence ID" value="CDY23650.1"/>
    <property type="molecule type" value="Genomic_DNA"/>
</dbReference>
<dbReference type="PaxDb" id="3708-A0A078GB24"/>
<feature type="compositionally biased region" description="Polar residues" evidence="1">
    <location>
        <begin position="21"/>
        <end position="30"/>
    </location>
</feature>
<keyword evidence="4" id="KW-1185">Reference proteome</keyword>
<dbReference type="OMA" id="PHEQDAD"/>
<evidence type="ECO:0000313" key="3">
    <source>
        <dbReference type="EMBL" id="CDY23650.1"/>
    </source>
</evidence>
<evidence type="ECO:0000313" key="2">
    <source>
        <dbReference type="EMBL" id="CAF2098100.1"/>
    </source>
</evidence>
<reference evidence="2" key="3">
    <citation type="submission" date="2021-01" db="EMBL/GenBank/DDBJ databases">
        <authorList>
            <consortium name="Genoscope - CEA"/>
            <person name="William W."/>
        </authorList>
    </citation>
    <scope>NUCLEOTIDE SEQUENCE</scope>
</reference>
<protein>
    <submittedName>
        <fullName evidence="2">(rape) hypothetical protein</fullName>
    </submittedName>
    <submittedName>
        <fullName evidence="3">BnaA05g17790D protein</fullName>
    </submittedName>
</protein>
<feature type="region of interest" description="Disordered" evidence="1">
    <location>
        <begin position="1"/>
        <end position="30"/>
    </location>
</feature>
<dbReference type="Proteomes" id="UP000028999">
    <property type="component" value="Unassembled WGS sequence"/>
</dbReference>
<reference evidence="3" key="2">
    <citation type="submission" date="2014-06" db="EMBL/GenBank/DDBJ databases">
        <authorList>
            <person name="Genoscope - CEA"/>
        </authorList>
    </citation>
    <scope>NUCLEOTIDE SEQUENCE</scope>
</reference>
<dbReference type="Gramene" id="CDY23650">
    <property type="protein sequence ID" value="CDY23650"/>
    <property type="gene ID" value="GSBRNA2T00023883001"/>
</dbReference>
<proteinExistence type="predicted"/>
<reference evidence="3 4" key="1">
    <citation type="journal article" date="2014" name="Science">
        <title>Plant genetics. Early allopolyploid evolution in the post-Neolithic Brassica napus oilseed genome.</title>
        <authorList>
            <person name="Chalhoub B."/>
            <person name="Denoeud F."/>
            <person name="Liu S."/>
            <person name="Parkin I.A."/>
            <person name="Tang H."/>
            <person name="Wang X."/>
            <person name="Chiquet J."/>
            <person name="Belcram H."/>
            <person name="Tong C."/>
            <person name="Samans B."/>
            <person name="Correa M."/>
            <person name="Da Silva C."/>
            <person name="Just J."/>
            <person name="Falentin C."/>
            <person name="Koh C.S."/>
            <person name="Le Clainche I."/>
            <person name="Bernard M."/>
            <person name="Bento P."/>
            <person name="Noel B."/>
            <person name="Labadie K."/>
            <person name="Alberti A."/>
            <person name="Charles M."/>
            <person name="Arnaud D."/>
            <person name="Guo H."/>
            <person name="Daviaud C."/>
            <person name="Alamery S."/>
            <person name="Jabbari K."/>
            <person name="Zhao M."/>
            <person name="Edger P.P."/>
            <person name="Chelaifa H."/>
            <person name="Tack D."/>
            <person name="Lassalle G."/>
            <person name="Mestiri I."/>
            <person name="Schnel N."/>
            <person name="Le Paslier M.C."/>
            <person name="Fan G."/>
            <person name="Renault V."/>
            <person name="Bayer P.E."/>
            <person name="Golicz A.A."/>
            <person name="Manoli S."/>
            <person name="Lee T.H."/>
            <person name="Thi V.H."/>
            <person name="Chalabi S."/>
            <person name="Hu Q."/>
            <person name="Fan C."/>
            <person name="Tollenaere R."/>
            <person name="Lu Y."/>
            <person name="Battail C."/>
            <person name="Shen J."/>
            <person name="Sidebottom C.H."/>
            <person name="Wang X."/>
            <person name="Canaguier A."/>
            <person name="Chauveau A."/>
            <person name="Berard A."/>
            <person name="Deniot G."/>
            <person name="Guan M."/>
            <person name="Liu Z."/>
            <person name="Sun F."/>
            <person name="Lim Y.P."/>
            <person name="Lyons E."/>
            <person name="Town C.D."/>
            <person name="Bancroft I."/>
            <person name="Wang X."/>
            <person name="Meng J."/>
            <person name="Ma J."/>
            <person name="Pires J.C."/>
            <person name="King G.J."/>
            <person name="Brunel D."/>
            <person name="Delourme R."/>
            <person name="Renard M."/>
            <person name="Aury J.M."/>
            <person name="Adams K.L."/>
            <person name="Batley J."/>
            <person name="Snowdon R.J."/>
            <person name="Tost J."/>
            <person name="Edwards D."/>
            <person name="Zhou Y."/>
            <person name="Hua W."/>
            <person name="Sharpe A.G."/>
            <person name="Paterson A.H."/>
            <person name="Guan C."/>
            <person name="Wincker P."/>
        </authorList>
    </citation>
    <scope>NUCLEOTIDE SEQUENCE [LARGE SCALE GENOMIC DNA]</scope>
    <source>
        <strain evidence="4">cv. Darmor-bzh</strain>
    </source>
</reference>
<dbReference type="AlphaFoldDB" id="A0A078GB24"/>
<feature type="compositionally biased region" description="Basic and acidic residues" evidence="1">
    <location>
        <begin position="103"/>
        <end position="122"/>
    </location>
</feature>
<organism evidence="3 4">
    <name type="scientific">Brassica napus</name>
    <name type="common">Rape</name>
    <dbReference type="NCBI Taxonomy" id="3708"/>
    <lineage>
        <taxon>Eukaryota</taxon>
        <taxon>Viridiplantae</taxon>
        <taxon>Streptophyta</taxon>
        <taxon>Embryophyta</taxon>
        <taxon>Tracheophyta</taxon>
        <taxon>Spermatophyta</taxon>
        <taxon>Magnoliopsida</taxon>
        <taxon>eudicotyledons</taxon>
        <taxon>Gunneridae</taxon>
        <taxon>Pentapetalae</taxon>
        <taxon>rosids</taxon>
        <taxon>malvids</taxon>
        <taxon>Brassicales</taxon>
        <taxon>Brassicaceae</taxon>
        <taxon>Brassiceae</taxon>
        <taxon>Brassica</taxon>
    </lineage>
</organism>
<dbReference type="EMBL" id="HG994359">
    <property type="protein sequence ID" value="CAF2098100.1"/>
    <property type="molecule type" value="Genomic_DNA"/>
</dbReference>
<evidence type="ECO:0000313" key="4">
    <source>
        <dbReference type="Proteomes" id="UP000028999"/>
    </source>
</evidence>
<feature type="compositionally biased region" description="Basic and acidic residues" evidence="1">
    <location>
        <begin position="84"/>
        <end position="96"/>
    </location>
</feature>
<name>A0A078GB24_BRANA</name>
<sequence>MSSDDQNNQQTCNDTTTSNNVNQTPAANVSMVNTDTNTAVLDEFKKMFTTFSKKSEEEDKVISTLSKHVETLTARTRVITSVATRKDSENLPPHEQDADENEIERVNLDPSDQSDHSDEYADVHPRRTWSCTNRMDSSFIRGRIKRLLAISLSWNQRPVVVLSDVKVLVDLLNAKKIDIKLQSVLYDIYALAKPLDSLENINLCVDFVFRNKIVDKCEGGDPSDEDRSWSDGAKQEDSVLFSHSLRQNHARRLIKTIRSQMASEIFDETSINDTEKDVYKHLSVYD</sequence>
<dbReference type="Proteomes" id="UP001295469">
    <property type="component" value="Chromosome A05"/>
</dbReference>
<evidence type="ECO:0000256" key="1">
    <source>
        <dbReference type="SAM" id="MobiDB-lite"/>
    </source>
</evidence>
<accession>A0A078GB24</accession>
<gene>
    <name evidence="3" type="primary">BnaA05g17790D</name>
    <name evidence="2" type="ORF">DARMORV10_A05P21460.1</name>
    <name evidence="3" type="ORF">GSBRNA2T00023883001</name>
</gene>
<feature type="region of interest" description="Disordered" evidence="1">
    <location>
        <begin position="83"/>
        <end position="122"/>
    </location>
</feature>